<feature type="transmembrane region" description="Helical" evidence="1">
    <location>
        <begin position="323"/>
        <end position="352"/>
    </location>
</feature>
<feature type="transmembrane region" description="Helical" evidence="1">
    <location>
        <begin position="72"/>
        <end position="92"/>
    </location>
</feature>
<sequence length="527" mass="59974">MYADSLKRILKRTDERRGCIVGWLTFWNPKNLQKKVDMYGYHFSWKTHAVMIFLALAGVIGIGAVFRLKAGGVVIALTAVIMMLPVLVLDMYHKMYEQKRFADAAEYMEQMLYAFQKTGKILSALKETREIFEEGKMRSCIEQVILELEFGDFSAGENVFESALEPIESQYQCPKIKMLHELLINAEEHGGEMSESALLLLEDIELWKRRGYQLQAEKKKSHTDNIISVIVSVILCATALYVLDSMKDLFVVKTDFNIFGVGIIQVSSLVFLLFLLWVFVKSSRNLTNDWLATEKVEKEQEISSSCEMVYHYNEKKEKRKSMLWALPAAGMMLAAVLAGKLILAGILFPVTLFLAMQHKVGYQIAKRDVKEAVYLALPGWFMELALLLQNNNVQVSIEKSKNSAPPVLRYEIECLEERLKKTPEKLSAYTEFCKEFDVPEAQNCMKMLHAVAEMGTGDAVTQMNHLIMHVNEMQNRAEEIRNGKIAFRQKMIFSYPVIAATVKLLIDLTVGMIMMFHMLGSMGGAVQ</sequence>
<evidence type="ECO:0000256" key="1">
    <source>
        <dbReference type="SAM" id="Phobius"/>
    </source>
</evidence>
<dbReference type="EMBL" id="CYXZ01000001">
    <property type="protein sequence ID" value="CUM69881.1"/>
    <property type="molecule type" value="Genomic_DNA"/>
</dbReference>
<keyword evidence="1" id="KW-0812">Transmembrane</keyword>
<dbReference type="Proteomes" id="UP000095350">
    <property type="component" value="Unassembled WGS sequence"/>
</dbReference>
<feature type="transmembrane region" description="Helical" evidence="1">
    <location>
        <begin position="48"/>
        <end position="66"/>
    </location>
</feature>
<feature type="transmembrane region" description="Helical" evidence="1">
    <location>
        <begin position="372"/>
        <end position="389"/>
    </location>
</feature>
<keyword evidence="1" id="KW-0472">Membrane</keyword>
<name>A0A173QWD6_9FIRM</name>
<dbReference type="RefSeq" id="WP_242863416.1">
    <property type="nucleotide sequence ID" value="NZ_CABIYH010000001.1"/>
</dbReference>
<evidence type="ECO:0000313" key="3">
    <source>
        <dbReference type="Proteomes" id="UP000095350"/>
    </source>
</evidence>
<organism evidence="2 3">
    <name type="scientific">Roseburia intestinalis</name>
    <dbReference type="NCBI Taxonomy" id="166486"/>
    <lineage>
        <taxon>Bacteria</taxon>
        <taxon>Bacillati</taxon>
        <taxon>Bacillota</taxon>
        <taxon>Clostridia</taxon>
        <taxon>Lachnospirales</taxon>
        <taxon>Lachnospiraceae</taxon>
        <taxon>Roseburia</taxon>
    </lineage>
</organism>
<dbReference type="AlphaFoldDB" id="A0A173QWD6"/>
<keyword evidence="1" id="KW-1133">Transmembrane helix</keyword>
<gene>
    <name evidence="2" type="ORF">ERS852572_00022</name>
</gene>
<dbReference type="PaxDb" id="166486-ERS852572_00022"/>
<feature type="transmembrane region" description="Helical" evidence="1">
    <location>
        <begin position="226"/>
        <end position="243"/>
    </location>
</feature>
<accession>A0A173QWD6</accession>
<evidence type="ECO:0008006" key="4">
    <source>
        <dbReference type="Google" id="ProtNLM"/>
    </source>
</evidence>
<dbReference type="STRING" id="166486.ERS852572_00022"/>
<reference evidence="2 3" key="1">
    <citation type="submission" date="2015-09" db="EMBL/GenBank/DDBJ databases">
        <authorList>
            <consortium name="Pathogen Informatics"/>
        </authorList>
    </citation>
    <scope>NUCLEOTIDE SEQUENCE [LARGE SCALE GENOMIC DNA]</scope>
    <source>
        <strain evidence="2 3">2789STDY5834960</strain>
    </source>
</reference>
<protein>
    <recommendedName>
        <fullName evidence="4">Flp pilus assembly protein TadB</fullName>
    </recommendedName>
</protein>
<feature type="transmembrane region" description="Helical" evidence="1">
    <location>
        <begin position="492"/>
        <end position="519"/>
    </location>
</feature>
<proteinExistence type="predicted"/>
<feature type="transmembrane region" description="Helical" evidence="1">
    <location>
        <begin position="258"/>
        <end position="280"/>
    </location>
</feature>
<evidence type="ECO:0000313" key="2">
    <source>
        <dbReference type="EMBL" id="CUM69881.1"/>
    </source>
</evidence>